<dbReference type="PANTHER" id="PTHR43280:SF2">
    <property type="entry name" value="HTH-TYPE TRANSCRIPTIONAL REGULATOR EXSA"/>
    <property type="match status" value="1"/>
</dbReference>
<reference evidence="6 7" key="1">
    <citation type="journal article" date="2013" name="Genome Announc.">
        <title>Draft Genome Sequence of the Cellulolytic, Mesophilic, Anaerobic Bacterium Clostridium termitidis Strain CT1112 (DSM 5398).</title>
        <authorList>
            <person name="Lal S."/>
            <person name="Ramachandran U."/>
            <person name="Zhang X."/>
            <person name="Munir R."/>
            <person name="Sparling R."/>
            <person name="Levin D.B."/>
        </authorList>
    </citation>
    <scope>NUCLEOTIDE SEQUENCE [LARGE SCALE GENOMIC DNA]</scope>
    <source>
        <strain evidence="6 7">CT1112</strain>
    </source>
</reference>
<keyword evidence="7" id="KW-1185">Reference proteome</keyword>
<protein>
    <submittedName>
        <fullName evidence="6">AraC-type DNA-binding domain-containing protein</fullName>
    </submittedName>
</protein>
<dbReference type="Pfam" id="PF12833">
    <property type="entry name" value="HTH_18"/>
    <property type="match status" value="1"/>
</dbReference>
<evidence type="ECO:0000256" key="1">
    <source>
        <dbReference type="ARBA" id="ARBA00023015"/>
    </source>
</evidence>
<keyword evidence="4" id="KW-1133">Transmembrane helix</keyword>
<keyword evidence="2 6" id="KW-0238">DNA-binding</keyword>
<dbReference type="SMART" id="SM00342">
    <property type="entry name" value="HTH_ARAC"/>
    <property type="match status" value="1"/>
</dbReference>
<feature type="domain" description="HTH araC/xylS-type" evidence="5">
    <location>
        <begin position="694"/>
        <end position="793"/>
    </location>
</feature>
<feature type="transmembrane region" description="Helical" evidence="4">
    <location>
        <begin position="16"/>
        <end position="37"/>
    </location>
</feature>
<keyword evidence="4" id="KW-0472">Membrane</keyword>
<organism evidence="6 7">
    <name type="scientific">Ruminiclostridium cellobioparum subsp. termitidis CT1112</name>
    <dbReference type="NCBI Taxonomy" id="1195236"/>
    <lineage>
        <taxon>Bacteria</taxon>
        <taxon>Bacillati</taxon>
        <taxon>Bacillota</taxon>
        <taxon>Clostridia</taxon>
        <taxon>Eubacteriales</taxon>
        <taxon>Oscillospiraceae</taxon>
        <taxon>Ruminiclostridium</taxon>
    </lineage>
</organism>
<proteinExistence type="predicted"/>
<evidence type="ECO:0000313" key="7">
    <source>
        <dbReference type="Proteomes" id="UP000014155"/>
    </source>
</evidence>
<evidence type="ECO:0000256" key="2">
    <source>
        <dbReference type="ARBA" id="ARBA00023125"/>
    </source>
</evidence>
<evidence type="ECO:0000256" key="4">
    <source>
        <dbReference type="SAM" id="Phobius"/>
    </source>
</evidence>
<gene>
    <name evidence="6" type="ORF">CTER_4168</name>
</gene>
<dbReference type="PANTHER" id="PTHR43280">
    <property type="entry name" value="ARAC-FAMILY TRANSCRIPTIONAL REGULATOR"/>
    <property type="match status" value="1"/>
</dbReference>
<evidence type="ECO:0000256" key="3">
    <source>
        <dbReference type="ARBA" id="ARBA00023163"/>
    </source>
</evidence>
<dbReference type="SUPFAM" id="SSF46689">
    <property type="entry name" value="Homeodomain-like"/>
    <property type="match status" value="1"/>
</dbReference>
<dbReference type="AlphaFoldDB" id="S0FZU0"/>
<dbReference type="InterPro" id="IPR009057">
    <property type="entry name" value="Homeodomain-like_sf"/>
</dbReference>
<dbReference type="EMBL" id="AORV01000007">
    <property type="protein sequence ID" value="EMS74073.1"/>
    <property type="molecule type" value="Genomic_DNA"/>
</dbReference>
<feature type="transmembrane region" description="Helical" evidence="4">
    <location>
        <begin position="309"/>
        <end position="329"/>
    </location>
</feature>
<dbReference type="eggNOG" id="COG2207">
    <property type="taxonomic scope" value="Bacteria"/>
</dbReference>
<dbReference type="STRING" id="1195236.CTER_4168"/>
<dbReference type="Gene3D" id="1.10.10.60">
    <property type="entry name" value="Homeodomain-like"/>
    <property type="match status" value="2"/>
</dbReference>
<accession>S0FZU0</accession>
<dbReference type="GO" id="GO:0043565">
    <property type="term" value="F:sequence-specific DNA binding"/>
    <property type="evidence" value="ECO:0007669"/>
    <property type="project" value="InterPro"/>
</dbReference>
<dbReference type="Gene3D" id="3.30.450.20">
    <property type="entry name" value="PAS domain"/>
    <property type="match status" value="1"/>
</dbReference>
<evidence type="ECO:0000259" key="5">
    <source>
        <dbReference type="PROSITE" id="PS01124"/>
    </source>
</evidence>
<keyword evidence="4" id="KW-0812">Transmembrane</keyword>
<dbReference type="PATRIC" id="fig|1195236.3.peg.199"/>
<dbReference type="InterPro" id="IPR018060">
    <property type="entry name" value="HTH_AraC"/>
</dbReference>
<sequence length="798" mass="93384">MNLKKLLRAKKYRTRIFIWITSVMIILIIMFSSLIYLNVEKTVLGSEYETSQKILNQMKYNIDFLDQMVKNLCLSTYYSNDIKTLMNFTEEETYEQMNIINKLSNSVVASNPYIQSIYVYNNRKKVFYSTYNSFKYEDPDLLKLIQSNPNIPVLKPIFRRTESYHSGNVIKYSNVLSYFMYEMKDKQNNMQGAVIINIKLDWLIENINIINMFNNSRQDKIFIINDEGEFIRDGVNSNPDNTQFEDYLRKLYFSKKISVEKIKQTELLKDSINGKNYFISIIPIEQAGWVMYKVQPYSIVFDYINKLKITILVITGIVLILIFIASYSISKGIYRPFEGLLKLVGFNSQSNVKARQNVDEFSYLHEVYKSSIDQIEKFSTERRNNEKIIKTYFLRKLILQSGSISDEEFEINKAEHDLLLDRNQPFRVILLIIDRHKEFEEKNDLKTRELTKFAIVNITMEILTAGFYCEAVEMKNDEIAIILNSAGKTQPDMDLNSDRREISAADNYDKLIQKVREAQEIVFRYYNISFTAVFSEEMSEVGSITRLYNQAADCSVYRFVFGLSSVILPEMLNKNSFKTDFKYENQNKLLGELKQANLKNAENCLESIIEDIRKLEYNNMMLSIAHLVNSLKNIVYDMNQTNREPIIISPILSSNEIFELETIDEFKGIIMMILQQIAVKVETKSGNRDMELAESIQHIIIKNYTDYDLSIAGISEKLRLPAARISKVFKENYNMSVVEYINMVRLEKAVEWMENSRLSIGEIMNKVGIENESYFYKIFKAKYGTTPRGYISNNFKKQ</sequence>
<name>S0FZU0_RUMCE</name>
<comment type="caution">
    <text evidence="6">The sequence shown here is derived from an EMBL/GenBank/DDBJ whole genome shotgun (WGS) entry which is preliminary data.</text>
</comment>
<evidence type="ECO:0000313" key="6">
    <source>
        <dbReference type="EMBL" id="EMS74073.1"/>
    </source>
</evidence>
<dbReference type="PROSITE" id="PS01124">
    <property type="entry name" value="HTH_ARAC_FAMILY_2"/>
    <property type="match status" value="1"/>
</dbReference>
<keyword evidence="1" id="KW-0805">Transcription regulation</keyword>
<dbReference type="Proteomes" id="UP000014155">
    <property type="component" value="Unassembled WGS sequence"/>
</dbReference>
<keyword evidence="3" id="KW-0804">Transcription</keyword>
<dbReference type="GO" id="GO:0003700">
    <property type="term" value="F:DNA-binding transcription factor activity"/>
    <property type="evidence" value="ECO:0007669"/>
    <property type="project" value="InterPro"/>
</dbReference>